<evidence type="ECO:0000256" key="1">
    <source>
        <dbReference type="SAM" id="SignalP"/>
    </source>
</evidence>
<name>A0ABR2TCE4_9ROSI</name>
<feature type="domain" description="RNase H type-1" evidence="2">
    <location>
        <begin position="15"/>
        <end position="71"/>
    </location>
</feature>
<feature type="chain" id="PRO_5047286062" description="RNase H type-1 domain-containing protein" evidence="1">
    <location>
        <begin position="18"/>
        <end position="114"/>
    </location>
</feature>
<keyword evidence="1" id="KW-0732">Signal</keyword>
<evidence type="ECO:0000313" key="4">
    <source>
        <dbReference type="Proteomes" id="UP001396334"/>
    </source>
</evidence>
<sequence length="114" mass="12866">MIVVFGILVSLEVLVELETDNQEVARILCTDFDALADNTLVDSLHGLLSRQWLICIHHISREINRVVDGLVIMSRDVPISVLEFPSVLSIWSIWLVEKLCRAKGLPMISLLTEK</sequence>
<protein>
    <recommendedName>
        <fullName evidence="2">RNase H type-1 domain-containing protein</fullName>
    </recommendedName>
</protein>
<gene>
    <name evidence="3" type="ORF">V6N11_076939</name>
</gene>
<dbReference type="EMBL" id="JBBPBN010000006">
    <property type="protein sequence ID" value="KAK9034884.1"/>
    <property type="molecule type" value="Genomic_DNA"/>
</dbReference>
<proteinExistence type="predicted"/>
<evidence type="ECO:0000313" key="3">
    <source>
        <dbReference type="EMBL" id="KAK9034884.1"/>
    </source>
</evidence>
<reference evidence="3 4" key="1">
    <citation type="journal article" date="2024" name="G3 (Bethesda)">
        <title>Genome assembly of Hibiscus sabdariffa L. provides insights into metabolisms of medicinal natural products.</title>
        <authorList>
            <person name="Kim T."/>
        </authorList>
    </citation>
    <scope>NUCLEOTIDE SEQUENCE [LARGE SCALE GENOMIC DNA]</scope>
    <source>
        <strain evidence="3">TK-2024</strain>
        <tissue evidence="3">Old leaves</tissue>
    </source>
</reference>
<feature type="signal peptide" evidence="1">
    <location>
        <begin position="1"/>
        <end position="17"/>
    </location>
</feature>
<evidence type="ECO:0000259" key="2">
    <source>
        <dbReference type="Pfam" id="PF13456"/>
    </source>
</evidence>
<accession>A0ABR2TCE4</accession>
<dbReference type="Pfam" id="PF13456">
    <property type="entry name" value="RVT_3"/>
    <property type="match status" value="1"/>
</dbReference>
<keyword evidence="4" id="KW-1185">Reference proteome</keyword>
<dbReference type="Proteomes" id="UP001396334">
    <property type="component" value="Unassembled WGS sequence"/>
</dbReference>
<dbReference type="InterPro" id="IPR002156">
    <property type="entry name" value="RNaseH_domain"/>
</dbReference>
<comment type="caution">
    <text evidence="3">The sequence shown here is derived from an EMBL/GenBank/DDBJ whole genome shotgun (WGS) entry which is preliminary data.</text>
</comment>
<organism evidence="3 4">
    <name type="scientific">Hibiscus sabdariffa</name>
    <name type="common">roselle</name>
    <dbReference type="NCBI Taxonomy" id="183260"/>
    <lineage>
        <taxon>Eukaryota</taxon>
        <taxon>Viridiplantae</taxon>
        <taxon>Streptophyta</taxon>
        <taxon>Embryophyta</taxon>
        <taxon>Tracheophyta</taxon>
        <taxon>Spermatophyta</taxon>
        <taxon>Magnoliopsida</taxon>
        <taxon>eudicotyledons</taxon>
        <taxon>Gunneridae</taxon>
        <taxon>Pentapetalae</taxon>
        <taxon>rosids</taxon>
        <taxon>malvids</taxon>
        <taxon>Malvales</taxon>
        <taxon>Malvaceae</taxon>
        <taxon>Malvoideae</taxon>
        <taxon>Hibiscus</taxon>
    </lineage>
</organism>